<dbReference type="Proteomes" id="UP001597237">
    <property type="component" value="Unassembled WGS sequence"/>
</dbReference>
<name>A0ABW4N4Q8_9CAUL</name>
<dbReference type="RefSeq" id="WP_377282066.1">
    <property type="nucleotide sequence ID" value="NZ_JBHRSI010000005.1"/>
</dbReference>
<comment type="caution">
    <text evidence="1">The sequence shown here is derived from an EMBL/GenBank/DDBJ whole genome shotgun (WGS) entry which is preliminary data.</text>
</comment>
<organism evidence="1 2">
    <name type="scientific">Phenylobacterium terrae</name>
    <dbReference type="NCBI Taxonomy" id="2665495"/>
    <lineage>
        <taxon>Bacteria</taxon>
        <taxon>Pseudomonadati</taxon>
        <taxon>Pseudomonadota</taxon>
        <taxon>Alphaproteobacteria</taxon>
        <taxon>Caulobacterales</taxon>
        <taxon>Caulobacteraceae</taxon>
        <taxon>Phenylobacterium</taxon>
    </lineage>
</organism>
<reference evidence="2" key="1">
    <citation type="journal article" date="2019" name="Int. J. Syst. Evol. Microbiol.">
        <title>The Global Catalogue of Microorganisms (GCM) 10K type strain sequencing project: providing services to taxonomists for standard genome sequencing and annotation.</title>
        <authorList>
            <consortium name="The Broad Institute Genomics Platform"/>
            <consortium name="The Broad Institute Genome Sequencing Center for Infectious Disease"/>
            <person name="Wu L."/>
            <person name="Ma J."/>
        </authorList>
    </citation>
    <scope>NUCLEOTIDE SEQUENCE [LARGE SCALE GENOMIC DNA]</scope>
    <source>
        <strain evidence="2">DFY28</strain>
    </source>
</reference>
<accession>A0ABW4N4Q8</accession>
<keyword evidence="2" id="KW-1185">Reference proteome</keyword>
<evidence type="ECO:0000313" key="1">
    <source>
        <dbReference type="EMBL" id="MFD1785112.1"/>
    </source>
</evidence>
<gene>
    <name evidence="1" type="ORF">ACFSC0_17055</name>
</gene>
<sequence>MRGHKLADAELAALQAQTQSILNKINQSSVEAQVAVRGSPNEAHVQEAVRTAIRLSTEAGQEFASLFHLTAMTPEVSAATVAARLRYREMVADETNADILDGEQRELRCAGIEAAAAEFNQAVCDEVYKKWGVGIGSRSGRLKGRKLPK</sequence>
<protein>
    <submittedName>
        <fullName evidence="1">Uncharacterized protein</fullName>
    </submittedName>
</protein>
<proteinExistence type="predicted"/>
<evidence type="ECO:0000313" key="2">
    <source>
        <dbReference type="Proteomes" id="UP001597237"/>
    </source>
</evidence>
<dbReference type="EMBL" id="JBHUEY010000006">
    <property type="protein sequence ID" value="MFD1785112.1"/>
    <property type="molecule type" value="Genomic_DNA"/>
</dbReference>